<sequence>MSDAGTAPCQLLITKSKKPRCHGAAFAVAVQEDTDKGPQAPLPPLSRPGGQWRAAGPRGHSTLPLCLLPVLLRP</sequence>
<reference evidence="2 3" key="2">
    <citation type="submission" date="2008-10" db="EMBL/GenBank/DDBJ databases">
        <authorList>
            <person name="Fulton L."/>
            <person name="Clifton S."/>
            <person name="Fulton B."/>
            <person name="Xu J."/>
            <person name="Minx P."/>
            <person name="Pepin K.H."/>
            <person name="Johnson M."/>
            <person name="Bhonagiri V."/>
            <person name="Nash W.E."/>
            <person name="Mardis E.R."/>
            <person name="Wilson R.K."/>
        </authorList>
    </citation>
    <scope>NUCLEOTIDE SEQUENCE [LARGE SCALE GENOMIC DNA]</scope>
    <source>
        <strain evidence="2 3">ATCC 29098</strain>
    </source>
</reference>
<reference evidence="2 3" key="1">
    <citation type="submission" date="2008-10" db="EMBL/GenBank/DDBJ databases">
        <title>Draft genome sequence of Desulvovibrio piger (ATCC 29098).</title>
        <authorList>
            <person name="Sudarsanam P."/>
            <person name="Ley R."/>
            <person name="Guruge J."/>
            <person name="Turnbaugh P.J."/>
            <person name="Mahowald M."/>
            <person name="Liep D."/>
            <person name="Gordon J."/>
        </authorList>
    </citation>
    <scope>NUCLEOTIDE SEQUENCE [LARGE SCALE GENOMIC DNA]</scope>
    <source>
        <strain evidence="2 3">ATCC 29098</strain>
    </source>
</reference>
<evidence type="ECO:0000313" key="3">
    <source>
        <dbReference type="Proteomes" id="UP000003676"/>
    </source>
</evidence>
<accession>B6WXH3</accession>
<gene>
    <name evidence="2" type="ORF">DESPIG_02799</name>
</gene>
<protein>
    <submittedName>
        <fullName evidence="2">Uncharacterized protein</fullName>
    </submittedName>
</protein>
<dbReference type="Proteomes" id="UP000003676">
    <property type="component" value="Unassembled WGS sequence"/>
</dbReference>
<dbReference type="HOGENOM" id="CLU_2681736_0_0_7"/>
<evidence type="ECO:0000313" key="2">
    <source>
        <dbReference type="EMBL" id="EEB32346.1"/>
    </source>
</evidence>
<dbReference type="EMBL" id="ABXU01000081">
    <property type="protein sequence ID" value="EEB32346.1"/>
    <property type="molecule type" value="Genomic_DNA"/>
</dbReference>
<feature type="region of interest" description="Disordered" evidence="1">
    <location>
        <begin position="32"/>
        <end position="56"/>
    </location>
</feature>
<evidence type="ECO:0000256" key="1">
    <source>
        <dbReference type="SAM" id="MobiDB-lite"/>
    </source>
</evidence>
<dbReference type="AlphaFoldDB" id="B6WXH3"/>
<proteinExistence type="predicted"/>
<name>B6WXH3_9BACT</name>
<comment type="caution">
    <text evidence="2">The sequence shown here is derived from an EMBL/GenBank/DDBJ whole genome shotgun (WGS) entry which is preliminary data.</text>
</comment>
<organism evidence="2 3">
    <name type="scientific">Desulfovibrio piger ATCC 29098</name>
    <dbReference type="NCBI Taxonomy" id="411464"/>
    <lineage>
        <taxon>Bacteria</taxon>
        <taxon>Pseudomonadati</taxon>
        <taxon>Thermodesulfobacteriota</taxon>
        <taxon>Desulfovibrionia</taxon>
        <taxon>Desulfovibrionales</taxon>
        <taxon>Desulfovibrionaceae</taxon>
        <taxon>Desulfovibrio</taxon>
    </lineage>
</organism>